<dbReference type="PANTHER" id="PTHR12316">
    <property type="entry name" value="NINJURIN-RELATED"/>
    <property type="match status" value="1"/>
</dbReference>
<dbReference type="PANTHER" id="PTHR12316:SF17">
    <property type="entry name" value="NINJURIN C, ISOFORM D"/>
    <property type="match status" value="1"/>
</dbReference>
<evidence type="ECO:0000256" key="3">
    <source>
        <dbReference type="ARBA" id="ARBA00022692"/>
    </source>
</evidence>
<evidence type="ECO:0000256" key="4">
    <source>
        <dbReference type="ARBA" id="ARBA00022889"/>
    </source>
</evidence>
<evidence type="ECO:0008006" key="10">
    <source>
        <dbReference type="Google" id="ProtNLM"/>
    </source>
</evidence>
<evidence type="ECO:0000256" key="7">
    <source>
        <dbReference type="SAM" id="Phobius"/>
    </source>
</evidence>
<dbReference type="InterPro" id="IPR007007">
    <property type="entry name" value="Ninjurin"/>
</dbReference>
<sequence length="153" mass="16777">MNSLSAAKYTSVINQTIEMADHRANKSSNESSSEPSKLDINSYATRKTFVQGMLDLALLTANAAQLKYLLTVGEAHPFYTFLIALVVTSISLQVLQAIIIIVLGTLLNINKVEEQRRSDIVNNILICFSVLSVVINIIISAFDMKNQSVEKGS</sequence>
<evidence type="ECO:0000256" key="2">
    <source>
        <dbReference type="ARBA" id="ARBA00008141"/>
    </source>
</evidence>
<dbReference type="Pfam" id="PF04923">
    <property type="entry name" value="Ninjurin"/>
    <property type="match status" value="1"/>
</dbReference>
<comment type="subcellular location">
    <subcellularLocation>
        <location evidence="1">Membrane</location>
        <topology evidence="1">Multi-pass membrane protein</topology>
    </subcellularLocation>
</comment>
<dbReference type="GeneID" id="109409112"/>
<keyword evidence="4" id="KW-0130">Cell adhesion</keyword>
<evidence type="ECO:0000313" key="9">
    <source>
        <dbReference type="Proteomes" id="UP000069940"/>
    </source>
</evidence>
<name>A0ABM1Y927_AEDAL</name>
<proteinExistence type="inferred from homology"/>
<dbReference type="EnsemblMetazoa" id="AALFPA23_006922.R9126">
    <property type="protein sequence ID" value="AALFPA23_006922.P9126"/>
    <property type="gene ID" value="AALFPA23_006922"/>
</dbReference>
<comment type="similarity">
    <text evidence="2">Belongs to the ninjurin family.</text>
</comment>
<keyword evidence="5 7" id="KW-1133">Transmembrane helix</keyword>
<accession>A0ABM1Y927</accession>
<reference evidence="9" key="1">
    <citation type="journal article" date="2015" name="Proc. Natl. Acad. Sci. U.S.A.">
        <title>Genome sequence of the Asian Tiger mosquito, Aedes albopictus, reveals insights into its biology, genetics, and evolution.</title>
        <authorList>
            <person name="Chen X.G."/>
            <person name="Jiang X."/>
            <person name="Gu J."/>
            <person name="Xu M."/>
            <person name="Wu Y."/>
            <person name="Deng Y."/>
            <person name="Zhang C."/>
            <person name="Bonizzoni M."/>
            <person name="Dermauw W."/>
            <person name="Vontas J."/>
            <person name="Armbruster P."/>
            <person name="Huang X."/>
            <person name="Yang Y."/>
            <person name="Zhang H."/>
            <person name="He W."/>
            <person name="Peng H."/>
            <person name="Liu Y."/>
            <person name="Wu K."/>
            <person name="Chen J."/>
            <person name="Lirakis M."/>
            <person name="Topalis P."/>
            <person name="Van Leeuwen T."/>
            <person name="Hall A.B."/>
            <person name="Jiang X."/>
            <person name="Thorpe C."/>
            <person name="Mueller R.L."/>
            <person name="Sun C."/>
            <person name="Waterhouse R.M."/>
            <person name="Yan G."/>
            <person name="Tu Z.J."/>
            <person name="Fang X."/>
            <person name="James A.A."/>
        </authorList>
    </citation>
    <scope>NUCLEOTIDE SEQUENCE [LARGE SCALE GENOMIC DNA]</scope>
    <source>
        <strain evidence="9">Foshan</strain>
    </source>
</reference>
<feature type="transmembrane region" description="Helical" evidence="7">
    <location>
        <begin position="120"/>
        <end position="142"/>
    </location>
</feature>
<dbReference type="RefSeq" id="XP_029730294.2">
    <property type="nucleotide sequence ID" value="XM_029874434.2"/>
</dbReference>
<reference evidence="8" key="2">
    <citation type="submission" date="2025-05" db="UniProtKB">
        <authorList>
            <consortium name="EnsemblMetazoa"/>
        </authorList>
    </citation>
    <scope>IDENTIFICATION</scope>
    <source>
        <strain evidence="8">Foshan</strain>
    </source>
</reference>
<keyword evidence="9" id="KW-1185">Reference proteome</keyword>
<evidence type="ECO:0000256" key="1">
    <source>
        <dbReference type="ARBA" id="ARBA00004141"/>
    </source>
</evidence>
<evidence type="ECO:0000256" key="6">
    <source>
        <dbReference type="ARBA" id="ARBA00023136"/>
    </source>
</evidence>
<evidence type="ECO:0000256" key="5">
    <source>
        <dbReference type="ARBA" id="ARBA00022989"/>
    </source>
</evidence>
<evidence type="ECO:0000313" key="8">
    <source>
        <dbReference type="EnsemblMetazoa" id="AALFPA23_006922.P9126"/>
    </source>
</evidence>
<feature type="transmembrane region" description="Helical" evidence="7">
    <location>
        <begin position="78"/>
        <end position="108"/>
    </location>
</feature>
<protein>
    <recommendedName>
        <fullName evidence="10">Ninjurin a</fullName>
    </recommendedName>
</protein>
<organism evidence="8 9">
    <name type="scientific">Aedes albopictus</name>
    <name type="common">Asian tiger mosquito</name>
    <name type="synonym">Stegomyia albopicta</name>
    <dbReference type="NCBI Taxonomy" id="7160"/>
    <lineage>
        <taxon>Eukaryota</taxon>
        <taxon>Metazoa</taxon>
        <taxon>Ecdysozoa</taxon>
        <taxon>Arthropoda</taxon>
        <taxon>Hexapoda</taxon>
        <taxon>Insecta</taxon>
        <taxon>Pterygota</taxon>
        <taxon>Neoptera</taxon>
        <taxon>Endopterygota</taxon>
        <taxon>Diptera</taxon>
        <taxon>Nematocera</taxon>
        <taxon>Culicoidea</taxon>
        <taxon>Culicidae</taxon>
        <taxon>Culicinae</taxon>
        <taxon>Aedini</taxon>
        <taxon>Aedes</taxon>
        <taxon>Stegomyia</taxon>
    </lineage>
</organism>
<dbReference type="Proteomes" id="UP000069940">
    <property type="component" value="Unassembled WGS sequence"/>
</dbReference>
<keyword evidence="6 7" id="KW-0472">Membrane</keyword>
<keyword evidence="3 7" id="KW-0812">Transmembrane</keyword>